<dbReference type="AlphaFoldDB" id="A0A382RS26"/>
<dbReference type="EMBL" id="UINC01123641">
    <property type="protein sequence ID" value="SVD00250.1"/>
    <property type="molecule type" value="Genomic_DNA"/>
</dbReference>
<dbReference type="GO" id="GO:0106008">
    <property type="term" value="F:2-oxoglutaramate amidase activity"/>
    <property type="evidence" value="ECO:0007669"/>
    <property type="project" value="TreeGrafter"/>
</dbReference>
<dbReference type="PANTHER" id="PTHR47799">
    <property type="entry name" value="OMEGA-AMIDASE YAFV"/>
    <property type="match status" value="1"/>
</dbReference>
<dbReference type="PANTHER" id="PTHR47799:SF1">
    <property type="entry name" value="OMEGA-AMIDASE YAFV"/>
    <property type="match status" value="1"/>
</dbReference>
<reference evidence="3" key="1">
    <citation type="submission" date="2018-05" db="EMBL/GenBank/DDBJ databases">
        <authorList>
            <person name="Lanie J.A."/>
            <person name="Ng W.-L."/>
            <person name="Kazmierczak K.M."/>
            <person name="Andrzejewski T.M."/>
            <person name="Davidsen T.M."/>
            <person name="Wayne K.J."/>
            <person name="Tettelin H."/>
            <person name="Glass J.I."/>
            <person name="Rusch D."/>
            <person name="Podicherti R."/>
            <person name="Tsui H.-C.T."/>
            <person name="Winkler M.E."/>
        </authorList>
    </citation>
    <scope>NUCLEOTIDE SEQUENCE</scope>
</reference>
<dbReference type="GO" id="GO:0050152">
    <property type="term" value="F:omega-amidase activity"/>
    <property type="evidence" value="ECO:0007669"/>
    <property type="project" value="TreeGrafter"/>
</dbReference>
<protein>
    <recommendedName>
        <fullName evidence="2">CN hydrolase domain-containing protein</fullName>
    </recommendedName>
</protein>
<gene>
    <name evidence="3" type="ORF">METZ01_LOCUS353104</name>
</gene>
<evidence type="ECO:0000313" key="3">
    <source>
        <dbReference type="EMBL" id="SVD00250.1"/>
    </source>
</evidence>
<dbReference type="InterPro" id="IPR036526">
    <property type="entry name" value="C-N_Hydrolase_sf"/>
</dbReference>
<feature type="non-terminal residue" evidence="3">
    <location>
        <position position="75"/>
    </location>
</feature>
<feature type="compositionally biased region" description="Polar residues" evidence="1">
    <location>
        <begin position="64"/>
        <end position="75"/>
    </location>
</feature>
<accession>A0A382RS26</accession>
<sequence length="75" mass="8171">MKIAAIQHDVIWENPSANHENLTPMVAQAAEDGAELVVLSEMYSTGFSMASEKIAEKSEGESETFLSEQAKTNNL</sequence>
<dbReference type="InterPro" id="IPR003010">
    <property type="entry name" value="C-N_Hydrolase"/>
</dbReference>
<dbReference type="InterPro" id="IPR052737">
    <property type="entry name" value="Omega-amidase_YafV"/>
</dbReference>
<organism evidence="3">
    <name type="scientific">marine metagenome</name>
    <dbReference type="NCBI Taxonomy" id="408172"/>
    <lineage>
        <taxon>unclassified sequences</taxon>
        <taxon>metagenomes</taxon>
        <taxon>ecological metagenomes</taxon>
    </lineage>
</organism>
<dbReference type="Pfam" id="PF00795">
    <property type="entry name" value="CN_hydrolase"/>
    <property type="match status" value="1"/>
</dbReference>
<dbReference type="Gene3D" id="3.60.110.10">
    <property type="entry name" value="Carbon-nitrogen hydrolase"/>
    <property type="match status" value="1"/>
</dbReference>
<dbReference type="PROSITE" id="PS50263">
    <property type="entry name" value="CN_HYDROLASE"/>
    <property type="match status" value="1"/>
</dbReference>
<proteinExistence type="predicted"/>
<dbReference type="SUPFAM" id="SSF56317">
    <property type="entry name" value="Carbon-nitrogen hydrolase"/>
    <property type="match status" value="1"/>
</dbReference>
<evidence type="ECO:0000256" key="1">
    <source>
        <dbReference type="SAM" id="MobiDB-lite"/>
    </source>
</evidence>
<feature type="region of interest" description="Disordered" evidence="1">
    <location>
        <begin position="54"/>
        <end position="75"/>
    </location>
</feature>
<name>A0A382RS26_9ZZZZ</name>
<feature type="domain" description="CN hydrolase" evidence="2">
    <location>
        <begin position="1"/>
        <end position="75"/>
    </location>
</feature>
<evidence type="ECO:0000259" key="2">
    <source>
        <dbReference type="PROSITE" id="PS50263"/>
    </source>
</evidence>